<dbReference type="InterPro" id="IPR007046">
    <property type="entry name" value="RNA_pol_sigma_54_core-bd"/>
</dbReference>
<dbReference type="Pfam" id="PF04963">
    <property type="entry name" value="Sigma54_CBD"/>
    <property type="match status" value="1"/>
</dbReference>
<feature type="domain" description="RNA polymerase sigma factor 54 DNA-binding" evidence="9">
    <location>
        <begin position="262"/>
        <end position="411"/>
    </location>
</feature>
<evidence type="ECO:0000313" key="12">
    <source>
        <dbReference type="Proteomes" id="UP000005950"/>
    </source>
</evidence>
<dbReference type="GO" id="GO:0016779">
    <property type="term" value="F:nucleotidyltransferase activity"/>
    <property type="evidence" value="ECO:0007669"/>
    <property type="project" value="UniProtKB-KW"/>
</dbReference>
<keyword evidence="4" id="KW-0548">Nucleotidyltransferase</keyword>
<reference evidence="11 12" key="1">
    <citation type="submission" date="2008-12" db="EMBL/GenBank/DDBJ databases">
        <authorList>
            <person name="Fulton L."/>
            <person name="Clifton S."/>
            <person name="Fulton B."/>
            <person name="Xu J."/>
            <person name="Minx P."/>
            <person name="Pepin K.H."/>
            <person name="Johnson M."/>
            <person name="Bhonagiri V."/>
            <person name="Nash W.E."/>
            <person name="Mardis E.R."/>
            <person name="Wilson R.K."/>
        </authorList>
    </citation>
    <scope>NUCLEOTIDE SEQUENCE [LARGE SCALE GENOMIC DNA]</scope>
    <source>
        <strain evidence="11 12">DSM 12042</strain>
    </source>
</reference>
<evidence type="ECO:0000256" key="2">
    <source>
        <dbReference type="ARBA" id="ARBA00022478"/>
    </source>
</evidence>
<comment type="similarity">
    <text evidence="1">Belongs to the sigma-54 factor family.</text>
</comment>
<evidence type="ECO:0000256" key="5">
    <source>
        <dbReference type="ARBA" id="ARBA00023015"/>
    </source>
</evidence>
<protein>
    <submittedName>
        <fullName evidence="11">Putative RNA polymerase sigma-54 factor</fullName>
    </submittedName>
</protein>
<dbReference type="OrthoDB" id="9814402at2"/>
<name>B9Y4S8_9FIRM</name>
<dbReference type="STRING" id="545696.HOLDEFILI_00809"/>
<dbReference type="InterPro" id="IPR038709">
    <property type="entry name" value="RpoN_core-bd_sf"/>
</dbReference>
<dbReference type="Gene3D" id="1.10.10.1330">
    <property type="entry name" value="RNA polymerase sigma-54 factor, core-binding domain"/>
    <property type="match status" value="1"/>
</dbReference>
<evidence type="ECO:0000256" key="1">
    <source>
        <dbReference type="ARBA" id="ARBA00008798"/>
    </source>
</evidence>
<dbReference type="GO" id="GO:0000428">
    <property type="term" value="C:DNA-directed RNA polymerase complex"/>
    <property type="evidence" value="ECO:0007669"/>
    <property type="project" value="UniProtKB-KW"/>
</dbReference>
<dbReference type="Proteomes" id="UP000005950">
    <property type="component" value="Unassembled WGS sequence"/>
</dbReference>
<dbReference type="InterPro" id="IPR007634">
    <property type="entry name" value="RNA_pol_sigma_54_DNA-bd"/>
</dbReference>
<reference evidence="11 12" key="2">
    <citation type="submission" date="2009-02" db="EMBL/GenBank/DDBJ databases">
        <title>Draft genome sequence of Holdemania filiformis DSM 12042.</title>
        <authorList>
            <person name="Sudarsanam P."/>
            <person name="Ley R."/>
            <person name="Guruge J."/>
            <person name="Turnbaugh P.J."/>
            <person name="Mahowald M."/>
            <person name="Liep D."/>
            <person name="Gordon J."/>
        </authorList>
    </citation>
    <scope>NUCLEOTIDE SEQUENCE [LARGE SCALE GENOMIC DNA]</scope>
    <source>
        <strain evidence="11 12">DSM 12042</strain>
    </source>
</reference>
<dbReference type="EMBL" id="ACCF01000053">
    <property type="protein sequence ID" value="EEF69001.1"/>
    <property type="molecule type" value="Genomic_DNA"/>
</dbReference>
<evidence type="ECO:0000256" key="4">
    <source>
        <dbReference type="ARBA" id="ARBA00022695"/>
    </source>
</evidence>
<dbReference type="GO" id="GO:0001216">
    <property type="term" value="F:DNA-binding transcription activator activity"/>
    <property type="evidence" value="ECO:0007669"/>
    <property type="project" value="InterPro"/>
</dbReference>
<keyword evidence="6" id="KW-0731">Sigma factor</keyword>
<dbReference type="HOGENOM" id="CLU_020569_1_0_9"/>
<evidence type="ECO:0000256" key="8">
    <source>
        <dbReference type="ARBA" id="ARBA00023163"/>
    </source>
</evidence>
<proteinExistence type="inferred from homology"/>
<keyword evidence="2" id="KW-0240">DNA-directed RNA polymerase</keyword>
<comment type="caution">
    <text evidence="11">The sequence shown here is derived from an EMBL/GenBank/DDBJ whole genome shotgun (WGS) entry which is preliminary data.</text>
</comment>
<keyword evidence="7" id="KW-0238">DNA-binding</keyword>
<gene>
    <name evidence="11" type="ORF">HOLDEFILI_00809</name>
</gene>
<dbReference type="eggNOG" id="COG1508">
    <property type="taxonomic scope" value="Bacteria"/>
</dbReference>
<keyword evidence="5" id="KW-0805">Transcription regulation</keyword>
<dbReference type="PIRSF" id="PIRSF000774">
    <property type="entry name" value="RpoN"/>
    <property type="match status" value="1"/>
</dbReference>
<keyword evidence="8" id="KW-0804">Transcription</keyword>
<accession>B9Y4S8</accession>
<dbReference type="GO" id="GO:0016987">
    <property type="term" value="F:sigma factor activity"/>
    <property type="evidence" value="ECO:0007669"/>
    <property type="project" value="UniProtKB-KW"/>
</dbReference>
<dbReference type="Gene3D" id="1.10.10.60">
    <property type="entry name" value="Homeodomain-like"/>
    <property type="match status" value="1"/>
</dbReference>
<evidence type="ECO:0000259" key="9">
    <source>
        <dbReference type="Pfam" id="PF04552"/>
    </source>
</evidence>
<dbReference type="AlphaFoldDB" id="B9Y4S8"/>
<dbReference type="PANTHER" id="PTHR32248">
    <property type="entry name" value="RNA POLYMERASE SIGMA-54 FACTOR"/>
    <property type="match status" value="1"/>
</dbReference>
<evidence type="ECO:0000259" key="10">
    <source>
        <dbReference type="Pfam" id="PF04963"/>
    </source>
</evidence>
<dbReference type="GO" id="GO:0006352">
    <property type="term" value="P:DNA-templated transcription initiation"/>
    <property type="evidence" value="ECO:0007669"/>
    <property type="project" value="InterPro"/>
</dbReference>
<sequence length="417" mass="48046">MKALARTVGLDYTENQESTEMKNKQSLRLHQAQRQRQAFSPARSRFVETLTKNRQELAVELRSLIAANPFLHTVSDEVLFAQAQPEFDLRADLLNQLHTGRWRFRLDVAEYIIEALDDHGFYDPAQPAPGFQPEEIAAALSGVQQLEPFGIGCRNSLDYIRRQLRFRNERMALRILDEGAEELSRGQISTLCRKLRLTATELQDQLNVIRSCQLYPCQLGPVENTYVQADVRLTLEDGEFSIIPLSPQVLLDIPAGPLSPQLKQYLKEAQLTLDLIDQRNLTMQLVFQCLVRRQRDHLLQDAPLAVCRLKEVAEETGLHLSTVSRACAHKYYEFNGRIRPFSDLLCKALHQISRDRIETQLKRWIAEEDPAIPLDDEQLALRFQNEGVVLSRRRIADVRKRLNIPNSYQRRLVKNTD</sequence>
<feature type="domain" description="RNA polymerase sigma factor 54 core-binding" evidence="10">
    <location>
        <begin position="85"/>
        <end position="243"/>
    </location>
</feature>
<dbReference type="PROSITE" id="PS50044">
    <property type="entry name" value="SIGMA54_3"/>
    <property type="match status" value="1"/>
</dbReference>
<dbReference type="PANTHER" id="PTHR32248:SF4">
    <property type="entry name" value="RNA POLYMERASE SIGMA-54 FACTOR"/>
    <property type="match status" value="1"/>
</dbReference>
<organism evidence="11 12">
    <name type="scientific">Holdemania filiformis DSM 12042</name>
    <dbReference type="NCBI Taxonomy" id="545696"/>
    <lineage>
        <taxon>Bacteria</taxon>
        <taxon>Bacillati</taxon>
        <taxon>Bacillota</taxon>
        <taxon>Erysipelotrichia</taxon>
        <taxon>Erysipelotrichales</taxon>
        <taxon>Erysipelotrichaceae</taxon>
        <taxon>Holdemania</taxon>
    </lineage>
</organism>
<evidence type="ECO:0000256" key="6">
    <source>
        <dbReference type="ARBA" id="ARBA00023082"/>
    </source>
</evidence>
<dbReference type="Pfam" id="PF04552">
    <property type="entry name" value="Sigma54_DBD"/>
    <property type="match status" value="1"/>
</dbReference>
<keyword evidence="3" id="KW-0808">Transferase</keyword>
<dbReference type="PRINTS" id="PR00045">
    <property type="entry name" value="SIGMA54FCT"/>
</dbReference>
<evidence type="ECO:0000256" key="7">
    <source>
        <dbReference type="ARBA" id="ARBA00023125"/>
    </source>
</evidence>
<dbReference type="GO" id="GO:0003677">
    <property type="term" value="F:DNA binding"/>
    <property type="evidence" value="ECO:0007669"/>
    <property type="project" value="UniProtKB-KW"/>
</dbReference>
<dbReference type="InterPro" id="IPR000394">
    <property type="entry name" value="RNA_pol_sigma_54"/>
</dbReference>
<evidence type="ECO:0000256" key="3">
    <source>
        <dbReference type="ARBA" id="ARBA00022679"/>
    </source>
</evidence>
<evidence type="ECO:0000313" key="11">
    <source>
        <dbReference type="EMBL" id="EEF69001.1"/>
    </source>
</evidence>